<dbReference type="AlphaFoldDB" id="A0A1M5DUF5"/>
<evidence type="ECO:0000259" key="8">
    <source>
        <dbReference type="Pfam" id="PF07992"/>
    </source>
</evidence>
<dbReference type="RefSeq" id="WP_327069161.1">
    <property type="nucleotide sequence ID" value="NZ_FQUZ01000036.1"/>
</dbReference>
<evidence type="ECO:0000256" key="3">
    <source>
        <dbReference type="ARBA" id="ARBA00022827"/>
    </source>
</evidence>
<dbReference type="InterPro" id="IPR023753">
    <property type="entry name" value="FAD/NAD-binding_dom"/>
</dbReference>
<evidence type="ECO:0000313" key="10">
    <source>
        <dbReference type="Proteomes" id="UP000184327"/>
    </source>
</evidence>
<feature type="domain" description="Pyridine nucleotide-disulphide oxidoreductase dimerisation" evidence="7">
    <location>
        <begin position="356"/>
        <end position="461"/>
    </location>
</feature>
<dbReference type="PIRSF" id="PIRSF000350">
    <property type="entry name" value="Mercury_reductase_MerA"/>
    <property type="match status" value="1"/>
</dbReference>
<dbReference type="InterPro" id="IPR036188">
    <property type="entry name" value="FAD/NAD-bd_sf"/>
</dbReference>
<dbReference type="Gene3D" id="3.30.390.30">
    <property type="match status" value="1"/>
</dbReference>
<keyword evidence="5" id="KW-0547">Nucleotide-binding</keyword>
<dbReference type="PANTHER" id="PTHR43014:SF4">
    <property type="entry name" value="PYRIDINE NUCLEOTIDE-DISULFIDE OXIDOREDUCTASE RCLA-RELATED"/>
    <property type="match status" value="1"/>
</dbReference>
<feature type="binding site" evidence="5">
    <location>
        <position position="55"/>
    </location>
    <ligand>
        <name>FAD</name>
        <dbReference type="ChEBI" id="CHEBI:57692"/>
    </ligand>
</feature>
<evidence type="ECO:0000313" key="9">
    <source>
        <dbReference type="EMBL" id="SHF70555.1"/>
    </source>
</evidence>
<dbReference type="PRINTS" id="PR00411">
    <property type="entry name" value="PNDRDTASEI"/>
</dbReference>
<feature type="active site" description="Proton acceptor" evidence="4">
    <location>
        <position position="451"/>
    </location>
</feature>
<dbReference type="GO" id="GO:0003955">
    <property type="term" value="F:NAD(P)H dehydrogenase (quinone) activity"/>
    <property type="evidence" value="ECO:0007669"/>
    <property type="project" value="TreeGrafter"/>
</dbReference>
<feature type="domain" description="FAD/NAD(P)-binding" evidence="8">
    <location>
        <begin position="10"/>
        <end position="330"/>
    </location>
</feature>
<dbReference type="Pfam" id="PF07992">
    <property type="entry name" value="Pyr_redox_2"/>
    <property type="match status" value="1"/>
</dbReference>
<dbReference type="PRINTS" id="PR00368">
    <property type="entry name" value="FADPNR"/>
</dbReference>
<dbReference type="PANTHER" id="PTHR43014">
    <property type="entry name" value="MERCURIC REDUCTASE"/>
    <property type="match status" value="1"/>
</dbReference>
<organism evidence="9 10">
    <name type="scientific">Lampropedia hyalina DSM 16112</name>
    <dbReference type="NCBI Taxonomy" id="1122156"/>
    <lineage>
        <taxon>Bacteria</taxon>
        <taxon>Pseudomonadati</taxon>
        <taxon>Pseudomonadota</taxon>
        <taxon>Betaproteobacteria</taxon>
        <taxon>Burkholderiales</taxon>
        <taxon>Comamonadaceae</taxon>
        <taxon>Lampropedia</taxon>
    </lineage>
</organism>
<feature type="binding site" evidence="5">
    <location>
        <begin position="182"/>
        <end position="189"/>
    </location>
    <ligand>
        <name>NAD(+)</name>
        <dbReference type="ChEBI" id="CHEBI:57540"/>
    </ligand>
</feature>
<dbReference type="GO" id="GO:0050660">
    <property type="term" value="F:flavin adenine dinucleotide binding"/>
    <property type="evidence" value="ECO:0007669"/>
    <property type="project" value="TreeGrafter"/>
</dbReference>
<name>A0A1M5DUF5_9BURK</name>
<feature type="disulfide bond" description="Redox-active" evidence="6">
    <location>
        <begin position="46"/>
        <end position="51"/>
    </location>
</feature>
<dbReference type="Proteomes" id="UP000184327">
    <property type="component" value="Unassembled WGS sequence"/>
</dbReference>
<evidence type="ECO:0000256" key="5">
    <source>
        <dbReference type="PIRSR" id="PIRSR000350-3"/>
    </source>
</evidence>
<dbReference type="STRING" id="1122156.SAMN02745117_02465"/>
<sequence length="476" mass="51796">MPHLTTLQTDVAIIGVGTAGMSAYKAARKHTDRVLTIEAAEYGTTCARVGCMPSKLLIAPALAAHRARQAGGFGLEIARVHVDGAAVMQRVRTERDRFAQFSVDEVLDWPAEHRIRGHARFIAPRTLQVDEHTRIEARSIVIATGSSPIVPDDLRQSLGDRLIVNDDVFAWQDLPQSVAVMGTGVIGLELAFALHFLGVRVRLLGRSGKVGPATDPAIAAECAALVQDTLPCALQSRLLQARRTGSGPDAAVELRFESEGKEYTENFDYLLMATGRKPNLSQLNLQAADIATDDKGLPAFDPLTRQIEDTPIFIAGDANQHHPVLHEASDDGHAAGHNAAQYPDVRAFQRRAGLNIVFSHPRIALAGRHHRQLTQAGVQFATGKVDFKRQGRSRIELQNQGLLHVYGEQGTGRFLGAEMIGPAAEHLAHLLAWAVQQEQTVAQMLACPFYHPVVEEGLRTALRDLQAQLKNHPSSP</sequence>
<gene>
    <name evidence="9" type="ORF">SAMN02745117_02465</name>
</gene>
<comment type="cofactor">
    <cofactor evidence="5">
        <name>FAD</name>
        <dbReference type="ChEBI" id="CHEBI:57692"/>
    </cofactor>
    <text evidence="5">Binds 1 FAD per subunit.</text>
</comment>
<evidence type="ECO:0000259" key="7">
    <source>
        <dbReference type="Pfam" id="PF02852"/>
    </source>
</evidence>
<dbReference type="Gene3D" id="3.50.50.60">
    <property type="entry name" value="FAD/NAD(P)-binding domain"/>
    <property type="match status" value="2"/>
</dbReference>
<feature type="binding site" evidence="5">
    <location>
        <position position="275"/>
    </location>
    <ligand>
        <name>NAD(+)</name>
        <dbReference type="ChEBI" id="CHEBI:57540"/>
    </ligand>
</feature>
<accession>A0A1M5DUF5</accession>
<protein>
    <submittedName>
        <fullName evidence="9">Dihydrolipoamide dehydrogenase</fullName>
    </submittedName>
</protein>
<feature type="binding site" evidence="5">
    <location>
        <position position="317"/>
    </location>
    <ligand>
        <name>FAD</name>
        <dbReference type="ChEBI" id="CHEBI:57692"/>
    </ligand>
</feature>
<proteinExistence type="inferred from homology"/>
<keyword evidence="10" id="KW-1185">Reference proteome</keyword>
<keyword evidence="3 5" id="KW-0274">FAD</keyword>
<evidence type="ECO:0000256" key="1">
    <source>
        <dbReference type="ARBA" id="ARBA00007532"/>
    </source>
</evidence>
<dbReference type="InterPro" id="IPR004099">
    <property type="entry name" value="Pyr_nucl-diS_OxRdtase_dimer"/>
</dbReference>
<dbReference type="EMBL" id="FQUZ01000036">
    <property type="protein sequence ID" value="SHF70555.1"/>
    <property type="molecule type" value="Genomic_DNA"/>
</dbReference>
<feature type="binding site" evidence="5">
    <location>
        <begin position="144"/>
        <end position="146"/>
    </location>
    <ligand>
        <name>FAD</name>
        <dbReference type="ChEBI" id="CHEBI:57692"/>
    </ligand>
</feature>
<comment type="similarity">
    <text evidence="1">Belongs to the class-I pyridine nucleotide-disulfide oxidoreductase family.</text>
</comment>
<dbReference type="InterPro" id="IPR016156">
    <property type="entry name" value="FAD/NAD-linked_Rdtase_dimer_sf"/>
</dbReference>
<evidence type="ECO:0000256" key="4">
    <source>
        <dbReference type="PIRSR" id="PIRSR000350-2"/>
    </source>
</evidence>
<keyword evidence="2" id="KW-0285">Flavoprotein</keyword>
<evidence type="ECO:0000256" key="2">
    <source>
        <dbReference type="ARBA" id="ARBA00022630"/>
    </source>
</evidence>
<evidence type="ECO:0000256" key="6">
    <source>
        <dbReference type="PIRSR" id="PIRSR000350-4"/>
    </source>
</evidence>
<dbReference type="InterPro" id="IPR001100">
    <property type="entry name" value="Pyr_nuc-diS_OxRdtase"/>
</dbReference>
<dbReference type="NCBIfam" id="NF004939">
    <property type="entry name" value="PRK06292.1-1"/>
    <property type="match status" value="1"/>
</dbReference>
<dbReference type="SUPFAM" id="SSF51905">
    <property type="entry name" value="FAD/NAD(P)-binding domain"/>
    <property type="match status" value="1"/>
</dbReference>
<reference evidence="9 10" key="1">
    <citation type="submission" date="2016-11" db="EMBL/GenBank/DDBJ databases">
        <authorList>
            <person name="Jaros S."/>
            <person name="Januszkiewicz K."/>
            <person name="Wedrychowicz H."/>
        </authorList>
    </citation>
    <scope>NUCLEOTIDE SEQUENCE [LARGE SCALE GENOMIC DNA]</scope>
    <source>
        <strain evidence="9 10">DSM 16112</strain>
    </source>
</reference>
<keyword evidence="5" id="KW-0520">NAD</keyword>
<dbReference type="Pfam" id="PF02852">
    <property type="entry name" value="Pyr_redox_dim"/>
    <property type="match status" value="1"/>
</dbReference>
<dbReference type="SUPFAM" id="SSF55424">
    <property type="entry name" value="FAD/NAD-linked reductases, dimerisation (C-terminal) domain"/>
    <property type="match status" value="1"/>
</dbReference>